<sequence length="162" mass="19298">MELEKDKLYICFHKPKHLVGHLIALWTFGRYSHAEFIYNNQVFLSNPGGVRTRKFEYQKNMEIYELDKSIDPKDVIEFFKTAQGKGYDYLGILGQFFYADKVQDDNRYFCSEFCLNAIDYALQFALTYKTKSLKDRVGYQFNPSKLFKYLKNMELIKEKEVI</sequence>
<dbReference type="EMBL" id="AP019827">
    <property type="protein sequence ID" value="BBM40547.1"/>
    <property type="molecule type" value="Genomic_DNA"/>
</dbReference>
<dbReference type="KEGG" id="lsz:JCM16776_0767"/>
<gene>
    <name evidence="1" type="ORF">JCM16776_0767</name>
</gene>
<dbReference type="STRING" id="1122172.GCA_000373045_00635"/>
<dbReference type="AlphaFoldDB" id="A0A510JMZ7"/>
<organism evidence="1 2">
    <name type="scientific">Leptotrichia shahii</name>
    <dbReference type="NCBI Taxonomy" id="157691"/>
    <lineage>
        <taxon>Bacteria</taxon>
        <taxon>Fusobacteriati</taxon>
        <taxon>Fusobacteriota</taxon>
        <taxon>Fusobacteriia</taxon>
        <taxon>Fusobacteriales</taxon>
        <taxon>Leptotrichiaceae</taxon>
        <taxon>Leptotrichia</taxon>
    </lineage>
</organism>
<evidence type="ECO:0000313" key="1">
    <source>
        <dbReference type="EMBL" id="BBM40547.1"/>
    </source>
</evidence>
<accession>A0A510JMZ7</accession>
<dbReference type="RefSeq" id="WP_018450262.1">
    <property type="nucleotide sequence ID" value="NZ_AP019827.1"/>
</dbReference>
<proteinExistence type="predicted"/>
<protein>
    <submittedName>
        <fullName evidence="1">Uncharacterized protein</fullName>
    </submittedName>
</protein>
<dbReference type="SUPFAM" id="SSF54001">
    <property type="entry name" value="Cysteine proteinases"/>
    <property type="match status" value="1"/>
</dbReference>
<reference evidence="1 2" key="1">
    <citation type="submission" date="2019-07" db="EMBL/GenBank/DDBJ databases">
        <title>Complete Genome Sequence of Leptotrichia shahii Strain JCM 16776.</title>
        <authorList>
            <person name="Watanabe S."/>
            <person name="Cui L."/>
        </authorList>
    </citation>
    <scope>NUCLEOTIDE SEQUENCE [LARGE SCALE GENOMIC DNA]</scope>
    <source>
        <strain evidence="1 2">JCM16776</strain>
    </source>
</reference>
<dbReference type="Proteomes" id="UP000322617">
    <property type="component" value="Chromosome"/>
</dbReference>
<dbReference type="OrthoDB" id="95478at2"/>
<dbReference type="Gene3D" id="3.90.1720.10">
    <property type="entry name" value="endopeptidase domain like (from Nostoc punctiforme)"/>
    <property type="match status" value="1"/>
</dbReference>
<name>A0A510JMZ7_9FUSO</name>
<keyword evidence="2" id="KW-1185">Reference proteome</keyword>
<dbReference type="InterPro" id="IPR038765">
    <property type="entry name" value="Papain-like_cys_pep_sf"/>
</dbReference>
<evidence type="ECO:0000313" key="2">
    <source>
        <dbReference type="Proteomes" id="UP000322617"/>
    </source>
</evidence>